<evidence type="ECO:0000313" key="2">
    <source>
        <dbReference type="EMBL" id="OAE33566.1"/>
    </source>
</evidence>
<comment type="caution">
    <text evidence="2">The sequence shown here is derived from an EMBL/GenBank/DDBJ whole genome shotgun (WGS) entry which is preliminary data.</text>
</comment>
<feature type="compositionally biased region" description="Basic and acidic residues" evidence="1">
    <location>
        <begin position="273"/>
        <end position="284"/>
    </location>
</feature>
<reference evidence="2" key="1">
    <citation type="submission" date="2016-03" db="EMBL/GenBank/DDBJ databases">
        <title>Mechanisms controlling the formation of the plant cell surface in tip-growing cells are functionally conserved among land plants.</title>
        <authorList>
            <person name="Honkanen S."/>
            <person name="Jones V.A."/>
            <person name="Morieri G."/>
            <person name="Champion C."/>
            <person name="Hetherington A.J."/>
            <person name="Kelly S."/>
            <person name="Saint-Marcoux D."/>
            <person name="Proust H."/>
            <person name="Prescott H."/>
            <person name="Dolan L."/>
        </authorList>
    </citation>
    <scope>NUCLEOTIDE SEQUENCE [LARGE SCALE GENOMIC DNA]</scope>
    <source>
        <tissue evidence="2">Whole gametophyte</tissue>
    </source>
</reference>
<feature type="compositionally biased region" description="Polar residues" evidence="1">
    <location>
        <begin position="354"/>
        <end position="365"/>
    </location>
</feature>
<keyword evidence="3" id="KW-1185">Reference proteome</keyword>
<feature type="region of interest" description="Disordered" evidence="1">
    <location>
        <begin position="194"/>
        <end position="222"/>
    </location>
</feature>
<dbReference type="Proteomes" id="UP000077202">
    <property type="component" value="Unassembled WGS sequence"/>
</dbReference>
<sequence>MSKTTQLRMIPLKLPQIGLCAFLHELTAVKLDFLLWGWNWMCQDMVCEWQKGRDQPTRGFRPHVERWDINDWEQVLGRCARKDGHLLFESESIKVTKEEEIFFAALFKSSKSSKNGYKTRDYKDRYRRNVAVALLQLLQLHRTTYITFWQVAFVKLALAGAPIHWARILWKITSNPGRYVKDVEIDTDEDETLACTPPAQPRAEGESLAARVPPKRRWPKQKACKLVLPASNAKTWRAAEGKKSPSSGEDRSARTAERSADLPAPKARTPSAEARRPPGQEKQHAAPTNVPAADKCSEQVPFADSTSGQEPSVQRRSGKEPADKAPSAQGPSAQELVSWEPLGQEPSAEAPSAQGPSAQGTSGSPTALDILARSSAAAAAAEAEATQPNSWESPGNSVATKILNLEDDGDESGSDDKDEQSVKGTPTTALCEQVVPLSRYLDRKVAKYIDPRYHGSYVKLVRRRTRTKVKTSKLLASLDEDIKDLRLKNEALRGHLAIVRKLQKAVNKTRDDKFEDAKKEFAKE</sequence>
<gene>
    <name evidence="2" type="ORF">AXG93_2139s1190</name>
</gene>
<feature type="compositionally biased region" description="Basic and acidic residues" evidence="1">
    <location>
        <begin position="237"/>
        <end position="260"/>
    </location>
</feature>
<dbReference type="EMBL" id="LVLJ01000630">
    <property type="protein sequence ID" value="OAE33566.1"/>
    <property type="molecule type" value="Genomic_DNA"/>
</dbReference>
<feature type="compositionally biased region" description="Polar residues" evidence="1">
    <location>
        <begin position="386"/>
        <end position="399"/>
    </location>
</feature>
<accession>A0A176WMU4</accession>
<proteinExistence type="predicted"/>
<feature type="compositionally biased region" description="Acidic residues" evidence="1">
    <location>
        <begin position="405"/>
        <end position="418"/>
    </location>
</feature>
<evidence type="ECO:0000256" key="1">
    <source>
        <dbReference type="SAM" id="MobiDB-lite"/>
    </source>
</evidence>
<name>A0A176WMU4_MARPO</name>
<feature type="compositionally biased region" description="Low complexity" evidence="1">
    <location>
        <begin position="376"/>
        <end position="385"/>
    </location>
</feature>
<feature type="compositionally biased region" description="Polar residues" evidence="1">
    <location>
        <begin position="304"/>
        <end position="315"/>
    </location>
</feature>
<dbReference type="AlphaFoldDB" id="A0A176WMU4"/>
<feature type="region of interest" description="Disordered" evidence="1">
    <location>
        <begin position="235"/>
        <end position="427"/>
    </location>
</feature>
<organism evidence="2 3">
    <name type="scientific">Marchantia polymorpha subsp. ruderalis</name>
    <dbReference type="NCBI Taxonomy" id="1480154"/>
    <lineage>
        <taxon>Eukaryota</taxon>
        <taxon>Viridiplantae</taxon>
        <taxon>Streptophyta</taxon>
        <taxon>Embryophyta</taxon>
        <taxon>Marchantiophyta</taxon>
        <taxon>Marchantiopsida</taxon>
        <taxon>Marchantiidae</taxon>
        <taxon>Marchantiales</taxon>
        <taxon>Marchantiaceae</taxon>
        <taxon>Marchantia</taxon>
    </lineage>
</organism>
<evidence type="ECO:0000313" key="3">
    <source>
        <dbReference type="Proteomes" id="UP000077202"/>
    </source>
</evidence>
<protein>
    <submittedName>
        <fullName evidence="2">Uncharacterized protein</fullName>
    </submittedName>
</protein>
<feature type="compositionally biased region" description="Basic residues" evidence="1">
    <location>
        <begin position="213"/>
        <end position="222"/>
    </location>
</feature>